<dbReference type="SUPFAM" id="SSF47473">
    <property type="entry name" value="EF-hand"/>
    <property type="match status" value="1"/>
</dbReference>
<protein>
    <recommendedName>
        <fullName evidence="1">EF-hand domain-containing protein</fullName>
    </recommendedName>
</protein>
<dbReference type="AlphaFoldDB" id="F8UKL1"/>
<dbReference type="EMBL" id="JF808666">
    <property type="protein sequence ID" value="AEI16586.1"/>
    <property type="molecule type" value="Genomic_DNA"/>
</dbReference>
<organism evidence="2">
    <name type="scientific">Encephalitozoon romaleae</name>
    <dbReference type="NCBI Taxonomy" id="571949"/>
    <lineage>
        <taxon>Eukaryota</taxon>
        <taxon>Fungi</taxon>
        <taxon>Fungi incertae sedis</taxon>
        <taxon>Microsporidia</taxon>
        <taxon>Unikaryonidae</taxon>
        <taxon>Encephalitozoon</taxon>
    </lineage>
</organism>
<accession>F8UKL1</accession>
<evidence type="ECO:0000313" key="2">
    <source>
        <dbReference type="EMBL" id="AEI16586.1"/>
    </source>
</evidence>
<dbReference type="GO" id="GO:0005509">
    <property type="term" value="F:calcium ion binding"/>
    <property type="evidence" value="ECO:0007669"/>
    <property type="project" value="InterPro"/>
</dbReference>
<reference evidence="2" key="1">
    <citation type="submission" date="2011-04" db="EMBL/GenBank/DDBJ databases">
        <title>Acquisition of an animal gene by microsporidian intracellular parasites.</title>
        <authorList>
            <person name="Selman M."/>
            <person name="Pombert J.-F."/>
            <person name="Solter L."/>
            <person name="Farinelli L."/>
            <person name="Weiss L.M."/>
            <person name="Keeling P.J."/>
            <person name="Corradi N."/>
        </authorList>
    </citation>
    <scope>NUCLEOTIDE SEQUENCE</scope>
</reference>
<proteinExistence type="predicted"/>
<sequence>MIEKIESDTIYDLITNGGEMTLEALRQFIDIVFLGVNPQQVSQLTQSLGNTVTRDDFNAVLDALVLKKAGCLDIFNSWDKGQKGYIDKSDVETILKSYGLSFKESYVDTMVGIFKDKRMKFDDFNRLYKEE</sequence>
<dbReference type="VEuPathDB" id="MicrosporidiaDB:EROM_011080"/>
<name>F8UKL1_9MICR</name>
<evidence type="ECO:0000259" key="1">
    <source>
        <dbReference type="PROSITE" id="PS50222"/>
    </source>
</evidence>
<dbReference type="InterPro" id="IPR011992">
    <property type="entry name" value="EF-hand-dom_pair"/>
</dbReference>
<dbReference type="InterPro" id="IPR002048">
    <property type="entry name" value="EF_hand_dom"/>
</dbReference>
<gene>
    <name evidence="2" type="ORF">011325900041</name>
</gene>
<dbReference type="Gene3D" id="1.10.238.10">
    <property type="entry name" value="EF-hand"/>
    <property type="match status" value="1"/>
</dbReference>
<feature type="domain" description="EF-hand" evidence="1">
    <location>
        <begin position="66"/>
        <end position="101"/>
    </location>
</feature>
<dbReference type="PROSITE" id="PS50222">
    <property type="entry name" value="EF_HAND_2"/>
    <property type="match status" value="1"/>
</dbReference>